<feature type="domain" description="Disease resistance protein At4g27190-like leucine-rich repeats" evidence="3">
    <location>
        <begin position="1097"/>
        <end position="1241"/>
    </location>
</feature>
<feature type="domain" description="Disease resistance R13L4/SHOC-2-like LRR" evidence="4">
    <location>
        <begin position="230"/>
        <end position="562"/>
    </location>
</feature>
<gene>
    <name evidence="6" type="primary">LOC115745815</name>
</gene>
<evidence type="ECO:0000256" key="2">
    <source>
        <dbReference type="ARBA" id="ARBA00022821"/>
    </source>
</evidence>
<name>A0ABM3HGP4_9MYRT</name>
<dbReference type="SUPFAM" id="SSF52047">
    <property type="entry name" value="RNI-like"/>
    <property type="match status" value="2"/>
</dbReference>
<protein>
    <submittedName>
        <fullName evidence="6">Uncharacterized protein LOC115745815</fullName>
    </submittedName>
</protein>
<dbReference type="PANTHER" id="PTHR33463">
    <property type="entry name" value="NB-ARC DOMAIN-CONTAINING PROTEIN-RELATED"/>
    <property type="match status" value="1"/>
</dbReference>
<keyword evidence="2" id="KW-0611">Plant defense</keyword>
<sequence>MRCDSAFLLGELENVEAKRLFEKMVGGKVKVGWEPLVEEALGICAGLPFLIVAISKLFIDTTYSACKCALTQIWSKDTGETGELINKTLQISYERIKRKEAKSLLQLIAVYGVSKPSLENLVRYGFGLGLLGENSSMEDARNMLSLLIEDLQDSSLLLRSEEGDGFKIHDLVREFVASIISKDRPLLVLKDQSVAKLSQDKLQSCEAICFPYVDMKKLPQKLVCPELRIFLLFANDKSLEVPDSYFNFMRKLKVLNFTGICLSRLPLPFQFLENLRTLCMDNCSLEDVAILAELKGLEILSLRGSKIQRLPKEIGQLVELRLLDLSHCYQLEIIEPDVLGRLTKLEELYMECSFDKWNAVEQTPATNASLIELNNMKKLRTLHVSIRDPSVLPKDLDVEKLTKYRISIGNVWCWSEYEGLRTLNLELNSNSDILREKCIQSVLRKTDGLFLQDLNGIEQSICRLSQERFSQLKHLQVEGSSSLHYILDCSSLPTFKALESLLLKRLINLEKIYHNHISTESFRALKVVRVEGCDKMKVLFPRSVVRQLPHLEKIEVVDCKLMRGIVDVDDDRGKFELPKLRVLKLRDLPNIQNFITAGSSPLSRTLDDHVGTQIAFFNGRLVAFSSLETLEVDGLGNPGFMFSPSMVKSLAQPRILKIGDCKKMEAIITEEEGLGVEISETLAFPMLTDLSLTRLESLTCFSHEKCSQEDRSLDRVQSCSSVLFNREVAFPRLELLDIDGLDNLGFMLFPSMVKSLAQLRNLSIRHCKKMEAVIMEEEGLGMETSKTPAFSMLTNLSLEHLKSLTCFSHGSRETRSQNRVKSRSSALFNQEVALPSLEKLCITGLDNIQMIWDNQVVAESFPKLKLLSEDECNKLVTVVPSFVLGRLKSLESLVAKACVSLEVVFELQPLLPLDGHPVALPLRELTVSGLPKLKCVWDKELHRQVKFQRLRYVSISKCSGLTSLFPASVTRDLIQLEELVIHECGNCRILTEVISYKGSKEDHEVAFHHLKCVELDGLVELKCFSSGGCALIFPLLEDVIVNRCPNMKFFSEGPIEAPKLERVKVDRAGFWKGNLKMTIQNMFKEMATVAKAEFVRLFEFPELVGKWHNEHNPVNSSWQLKTLVVDKCPSFINAMPSKLMLVLEKMTSLQVRNCESLEEIFDLKGLEAMESTRVLPRLRELNFIGLPKLRQLWNKDLQGTRRFNALSSLILYKCSNLTHAFTPSMAWCLANLEYMEIKECDQMEGVIEEKEGQGSAMEKIMFPRLGRMILESLPNLTSFLSGKNHVLNCPKLYYPRIAHCPKMRSLTWQSSMDIDHNTPSLFTPQVQFLGLRHMVLSHMDNLSKIWPDNPQETLTFGSLMKVKTKNCESLENLFPHWVATSLTQLEKLRVESCRIEEIVANGDNTRHSNIARVLFPKLTSLVLHDMPQLKTFCPNLPTLNWQFLKELRVTHCDKLNMLSFAASMSKWTRRDDQQDLSNQEAHSSFERDFSNLERLLLVAKDIQMIQNGKFPDDIFGKPKALTLACFHDEKATFPPSFLLERFQNMESLEIFRSSFEDIFPVGGIVDEGKHPVLESLRKLKLSKLHKLKRVWREDCLVSKILLSIKTLEVRDCPELTVLFPAVTSFWNLTELVVNNSSRLATLSSTHHIGSRLHPCKGFFARAEHGFCSSSSLLERRRKRDAGYGTAESRQSIRTLLHTSFLRLWPVKIKELSTQACGLLLCPYESIRERNKSV</sequence>
<dbReference type="SUPFAM" id="SSF52058">
    <property type="entry name" value="L domain-like"/>
    <property type="match status" value="2"/>
</dbReference>
<keyword evidence="1" id="KW-0677">Repeat</keyword>
<evidence type="ECO:0000313" key="6">
    <source>
        <dbReference type="RefSeq" id="XP_048135758.1"/>
    </source>
</evidence>
<keyword evidence="5" id="KW-1185">Reference proteome</keyword>
<dbReference type="InterPro" id="IPR032675">
    <property type="entry name" value="LRR_dom_sf"/>
</dbReference>
<evidence type="ECO:0000313" key="5">
    <source>
        <dbReference type="Proteomes" id="UP000827889"/>
    </source>
</evidence>
<feature type="domain" description="Disease resistance protein At4g27190-like leucine-rich repeats" evidence="3">
    <location>
        <begin position="727"/>
        <end position="806"/>
    </location>
</feature>
<feature type="domain" description="Disease resistance protein At4g27190-like leucine-rich repeats" evidence="3">
    <location>
        <begin position="1328"/>
        <end position="1394"/>
    </location>
</feature>
<accession>A0ABM3HGP4</accession>
<dbReference type="InterPro" id="IPR055414">
    <property type="entry name" value="LRR_R13L4/SHOC2-like"/>
</dbReference>
<organism evidence="5 6">
    <name type="scientific">Rhodamnia argentea</name>
    <dbReference type="NCBI Taxonomy" id="178133"/>
    <lineage>
        <taxon>Eukaryota</taxon>
        <taxon>Viridiplantae</taxon>
        <taxon>Streptophyta</taxon>
        <taxon>Embryophyta</taxon>
        <taxon>Tracheophyta</taxon>
        <taxon>Spermatophyta</taxon>
        <taxon>Magnoliopsida</taxon>
        <taxon>eudicotyledons</taxon>
        <taxon>Gunneridae</taxon>
        <taxon>Pentapetalae</taxon>
        <taxon>rosids</taxon>
        <taxon>malvids</taxon>
        <taxon>Myrtales</taxon>
        <taxon>Myrtaceae</taxon>
        <taxon>Myrtoideae</taxon>
        <taxon>Myrteae</taxon>
        <taxon>Australasian group</taxon>
        <taxon>Rhodamnia</taxon>
    </lineage>
</organism>
<dbReference type="InterPro" id="IPR050905">
    <property type="entry name" value="Plant_NBS-LRR"/>
</dbReference>
<reference evidence="6" key="1">
    <citation type="submission" date="2025-08" db="UniProtKB">
        <authorList>
            <consortium name="RefSeq"/>
        </authorList>
    </citation>
    <scope>IDENTIFICATION</scope>
    <source>
        <tissue evidence="6">Leaf</tissue>
    </source>
</reference>
<dbReference type="Pfam" id="PF23247">
    <property type="entry name" value="LRR_RPS2"/>
    <property type="match status" value="5"/>
</dbReference>
<dbReference type="Pfam" id="PF23598">
    <property type="entry name" value="LRR_14"/>
    <property type="match status" value="1"/>
</dbReference>
<evidence type="ECO:0000259" key="3">
    <source>
        <dbReference type="Pfam" id="PF23247"/>
    </source>
</evidence>
<evidence type="ECO:0000259" key="4">
    <source>
        <dbReference type="Pfam" id="PF23598"/>
    </source>
</evidence>
<dbReference type="GeneID" id="115745815"/>
<dbReference type="PANTHER" id="PTHR33463:SF203">
    <property type="entry name" value="AAA+ ATPASE DOMAIN-CONTAINING PROTEIN"/>
    <property type="match status" value="1"/>
</dbReference>
<feature type="domain" description="Disease resistance protein At4g27190-like leucine-rich repeats" evidence="3">
    <location>
        <begin position="1492"/>
        <end position="1635"/>
    </location>
</feature>
<proteinExistence type="predicted"/>
<dbReference type="RefSeq" id="XP_048135758.1">
    <property type="nucleotide sequence ID" value="XM_048279801.1"/>
</dbReference>
<dbReference type="InterPro" id="IPR057135">
    <property type="entry name" value="At4g27190-like_LRR"/>
</dbReference>
<dbReference type="Gene3D" id="3.80.10.10">
    <property type="entry name" value="Ribonuclease Inhibitor"/>
    <property type="match status" value="6"/>
</dbReference>
<evidence type="ECO:0000256" key="1">
    <source>
        <dbReference type="ARBA" id="ARBA00022737"/>
    </source>
</evidence>
<feature type="domain" description="Disease resistance protein At4g27190-like leucine-rich repeats" evidence="3">
    <location>
        <begin position="845"/>
        <end position="985"/>
    </location>
</feature>
<dbReference type="Proteomes" id="UP000827889">
    <property type="component" value="Chromosome 5"/>
</dbReference>